<evidence type="ECO:0000256" key="3">
    <source>
        <dbReference type="ARBA" id="ARBA00012640"/>
    </source>
</evidence>
<evidence type="ECO:0000313" key="11">
    <source>
        <dbReference type="EMBL" id="MCR8825595.1"/>
    </source>
</evidence>
<dbReference type="EMBL" id="JANKJG010000002">
    <property type="protein sequence ID" value="MCR8825595.1"/>
    <property type="molecule type" value="Genomic_DNA"/>
</dbReference>
<sequence length="204" mass="21880">MERPTAFIDLEGVLFPEMWPAIAQTIGDPALEVTTRDVADYGALMDRRLRLLRANGVTLADVQGIVGGLKPLPGAVAFIEALSALADLVIVTDSFAPMNAAALAHFPVGRVFTNHLVTDHAGFASECIYWHKGQGKARVYDAVPGTGPIFAMGDGFNDLEMLRRADVGILFAPSEATRRSAAQLPVLLQLDHALARFSEFAPVP</sequence>
<dbReference type="EC" id="3.1.3.3" evidence="3"/>
<accession>A0ABT1YXH8</accession>
<dbReference type="RefSeq" id="WP_258293273.1">
    <property type="nucleotide sequence ID" value="NZ_JANKJG010000002.1"/>
</dbReference>
<evidence type="ECO:0000256" key="5">
    <source>
        <dbReference type="ARBA" id="ARBA00022723"/>
    </source>
</evidence>
<dbReference type="InterPro" id="IPR023214">
    <property type="entry name" value="HAD_sf"/>
</dbReference>
<keyword evidence="4" id="KW-0028">Amino-acid biosynthesis</keyword>
<dbReference type="InterPro" id="IPR036412">
    <property type="entry name" value="HAD-like_sf"/>
</dbReference>
<comment type="cofactor">
    <cofactor evidence="1">
        <name>Mg(2+)</name>
        <dbReference type="ChEBI" id="CHEBI:18420"/>
    </cofactor>
</comment>
<reference evidence="11" key="1">
    <citation type="submission" date="2022-07" db="EMBL/GenBank/DDBJ databases">
        <title>Pseudosulfitobacter sp. strain AP-MA-4, whole genome sequence.</title>
        <authorList>
            <person name="Jiang Y."/>
        </authorList>
    </citation>
    <scope>NUCLEOTIDE SEQUENCE</scope>
    <source>
        <strain evidence="11">AP-MA-4</strain>
    </source>
</reference>
<dbReference type="PANTHER" id="PTHR43344:SF2">
    <property type="entry name" value="PHOSPHOSERINE PHOSPHATASE"/>
    <property type="match status" value="1"/>
</dbReference>
<comment type="catalytic activity">
    <reaction evidence="10">
        <text>O-phospho-D-serine + H2O = D-serine + phosphate</text>
        <dbReference type="Rhea" id="RHEA:24873"/>
        <dbReference type="ChEBI" id="CHEBI:15377"/>
        <dbReference type="ChEBI" id="CHEBI:35247"/>
        <dbReference type="ChEBI" id="CHEBI:43474"/>
        <dbReference type="ChEBI" id="CHEBI:58680"/>
        <dbReference type="EC" id="3.1.3.3"/>
    </reaction>
</comment>
<protein>
    <recommendedName>
        <fullName evidence="3">phosphoserine phosphatase</fullName>
        <ecNumber evidence="3">3.1.3.3</ecNumber>
    </recommendedName>
</protein>
<evidence type="ECO:0000256" key="10">
    <source>
        <dbReference type="ARBA" id="ARBA00048523"/>
    </source>
</evidence>
<dbReference type="GO" id="GO:0016787">
    <property type="term" value="F:hydrolase activity"/>
    <property type="evidence" value="ECO:0007669"/>
    <property type="project" value="UniProtKB-KW"/>
</dbReference>
<comment type="pathway">
    <text evidence="2">Amino-acid biosynthesis; L-serine biosynthesis; L-serine from 3-phospho-D-glycerate: step 3/3.</text>
</comment>
<evidence type="ECO:0000256" key="9">
    <source>
        <dbReference type="ARBA" id="ARBA00048138"/>
    </source>
</evidence>
<dbReference type="NCBIfam" id="NF010109">
    <property type="entry name" value="PRK13582.1"/>
    <property type="match status" value="1"/>
</dbReference>
<evidence type="ECO:0000256" key="1">
    <source>
        <dbReference type="ARBA" id="ARBA00001946"/>
    </source>
</evidence>
<keyword evidence="5" id="KW-0479">Metal-binding</keyword>
<keyword evidence="12" id="KW-1185">Reference proteome</keyword>
<dbReference type="Proteomes" id="UP001165396">
    <property type="component" value="Unassembled WGS sequence"/>
</dbReference>
<keyword evidence="8" id="KW-0718">Serine biosynthesis</keyword>
<evidence type="ECO:0000313" key="12">
    <source>
        <dbReference type="Proteomes" id="UP001165396"/>
    </source>
</evidence>
<keyword evidence="6 11" id="KW-0378">Hydrolase</keyword>
<dbReference type="PANTHER" id="PTHR43344">
    <property type="entry name" value="PHOSPHOSERINE PHOSPHATASE"/>
    <property type="match status" value="1"/>
</dbReference>
<dbReference type="SUPFAM" id="SSF56784">
    <property type="entry name" value="HAD-like"/>
    <property type="match status" value="1"/>
</dbReference>
<evidence type="ECO:0000256" key="4">
    <source>
        <dbReference type="ARBA" id="ARBA00022605"/>
    </source>
</evidence>
<comment type="catalytic activity">
    <reaction evidence="9">
        <text>O-phospho-L-serine + H2O = L-serine + phosphate</text>
        <dbReference type="Rhea" id="RHEA:21208"/>
        <dbReference type="ChEBI" id="CHEBI:15377"/>
        <dbReference type="ChEBI" id="CHEBI:33384"/>
        <dbReference type="ChEBI" id="CHEBI:43474"/>
        <dbReference type="ChEBI" id="CHEBI:57524"/>
        <dbReference type="EC" id="3.1.3.3"/>
    </reaction>
</comment>
<evidence type="ECO:0000256" key="6">
    <source>
        <dbReference type="ARBA" id="ARBA00022801"/>
    </source>
</evidence>
<keyword evidence="7" id="KW-0460">Magnesium</keyword>
<gene>
    <name evidence="11" type="primary">thrH</name>
    <name evidence="11" type="ORF">NTA49_03520</name>
</gene>
<evidence type="ECO:0000256" key="8">
    <source>
        <dbReference type="ARBA" id="ARBA00023299"/>
    </source>
</evidence>
<dbReference type="Gene3D" id="3.40.50.1000">
    <property type="entry name" value="HAD superfamily/HAD-like"/>
    <property type="match status" value="1"/>
</dbReference>
<dbReference type="InterPro" id="IPR050582">
    <property type="entry name" value="HAD-like_SerB"/>
</dbReference>
<dbReference type="Gene3D" id="3.90.1470.10">
    <property type="entry name" value="thrh gene product, domain 2"/>
    <property type="match status" value="1"/>
</dbReference>
<dbReference type="Pfam" id="PF00702">
    <property type="entry name" value="Hydrolase"/>
    <property type="match status" value="1"/>
</dbReference>
<name>A0ABT1YXH8_9RHOB</name>
<proteinExistence type="predicted"/>
<organism evidence="11 12">
    <name type="scientific">Pseudosulfitobacter koreensis</name>
    <dbReference type="NCBI Taxonomy" id="2968472"/>
    <lineage>
        <taxon>Bacteria</taxon>
        <taxon>Pseudomonadati</taxon>
        <taxon>Pseudomonadota</taxon>
        <taxon>Alphaproteobacteria</taxon>
        <taxon>Rhodobacterales</taxon>
        <taxon>Roseobacteraceae</taxon>
        <taxon>Pseudosulfitobacter</taxon>
    </lineage>
</organism>
<comment type="caution">
    <text evidence="11">The sequence shown here is derived from an EMBL/GenBank/DDBJ whole genome shotgun (WGS) entry which is preliminary data.</text>
</comment>
<evidence type="ECO:0000256" key="7">
    <source>
        <dbReference type="ARBA" id="ARBA00022842"/>
    </source>
</evidence>
<evidence type="ECO:0000256" key="2">
    <source>
        <dbReference type="ARBA" id="ARBA00005135"/>
    </source>
</evidence>